<dbReference type="InterPro" id="IPR036837">
    <property type="entry name" value="Cation_efflux_CTD_sf"/>
</dbReference>
<evidence type="ECO:0000256" key="7">
    <source>
        <dbReference type="SAM" id="Phobius"/>
    </source>
</evidence>
<dbReference type="PANTHER" id="PTHR43840:SF50">
    <property type="entry name" value="MANGANESE EFFLUX SYSTEM PROTEIN MNES"/>
    <property type="match status" value="1"/>
</dbReference>
<dbReference type="InterPro" id="IPR058533">
    <property type="entry name" value="Cation_efflux_TM"/>
</dbReference>
<feature type="transmembrane region" description="Helical" evidence="7">
    <location>
        <begin position="85"/>
        <end position="104"/>
    </location>
</feature>
<feature type="transmembrane region" description="Helical" evidence="7">
    <location>
        <begin position="156"/>
        <end position="176"/>
    </location>
</feature>
<dbReference type="EMBL" id="JADIMT010000109">
    <property type="protein sequence ID" value="MBO8437227.1"/>
    <property type="molecule type" value="Genomic_DNA"/>
</dbReference>
<dbReference type="GO" id="GO:0008324">
    <property type="term" value="F:monoatomic cation transmembrane transporter activity"/>
    <property type="evidence" value="ECO:0007669"/>
    <property type="project" value="InterPro"/>
</dbReference>
<keyword evidence="6 7" id="KW-0472">Membrane</keyword>
<dbReference type="Gene3D" id="1.20.1510.10">
    <property type="entry name" value="Cation efflux protein transmembrane domain"/>
    <property type="match status" value="1"/>
</dbReference>
<keyword evidence="3" id="KW-0813">Transport</keyword>
<name>A0A9D9H6R6_9SPIO</name>
<dbReference type="GO" id="GO:0016020">
    <property type="term" value="C:membrane"/>
    <property type="evidence" value="ECO:0007669"/>
    <property type="project" value="UniProtKB-SubCell"/>
</dbReference>
<dbReference type="InterPro" id="IPR002524">
    <property type="entry name" value="Cation_efflux"/>
</dbReference>
<feature type="transmembrane region" description="Helical" evidence="7">
    <location>
        <begin position="182"/>
        <end position="201"/>
    </location>
</feature>
<evidence type="ECO:0000256" key="3">
    <source>
        <dbReference type="ARBA" id="ARBA00022448"/>
    </source>
</evidence>
<feature type="transmembrane region" description="Helical" evidence="7">
    <location>
        <begin position="15"/>
        <end position="42"/>
    </location>
</feature>
<protein>
    <submittedName>
        <fullName evidence="9">Cation transporter</fullName>
    </submittedName>
</protein>
<feature type="transmembrane region" description="Helical" evidence="7">
    <location>
        <begin position="116"/>
        <end position="136"/>
    </location>
</feature>
<dbReference type="FunFam" id="1.20.1510.10:FF:000006">
    <property type="entry name" value="Divalent cation efflux transporter"/>
    <property type="match status" value="1"/>
</dbReference>
<dbReference type="Pfam" id="PF01545">
    <property type="entry name" value="Cation_efflux"/>
    <property type="match status" value="1"/>
</dbReference>
<dbReference type="NCBIfam" id="TIGR01297">
    <property type="entry name" value="CDF"/>
    <property type="match status" value="1"/>
</dbReference>
<dbReference type="SUPFAM" id="SSF161111">
    <property type="entry name" value="Cation efflux protein transmembrane domain-like"/>
    <property type="match status" value="1"/>
</dbReference>
<dbReference type="Proteomes" id="UP000823615">
    <property type="component" value="Unassembled WGS sequence"/>
</dbReference>
<comment type="subcellular location">
    <subcellularLocation>
        <location evidence="1">Membrane</location>
        <topology evidence="1">Multi-pass membrane protein</topology>
    </subcellularLocation>
</comment>
<reference evidence="9" key="1">
    <citation type="submission" date="2020-10" db="EMBL/GenBank/DDBJ databases">
        <authorList>
            <person name="Gilroy R."/>
        </authorList>
    </citation>
    <scope>NUCLEOTIDE SEQUENCE</scope>
    <source>
        <strain evidence="9">7293</strain>
    </source>
</reference>
<proteinExistence type="inferred from homology"/>
<dbReference type="AlphaFoldDB" id="A0A9D9H6R6"/>
<gene>
    <name evidence="9" type="ORF">IAA97_09685</name>
</gene>
<organism evidence="9 10">
    <name type="scientific">Candidatus Ornithospirochaeta stercoripullorum</name>
    <dbReference type="NCBI Taxonomy" id="2840899"/>
    <lineage>
        <taxon>Bacteria</taxon>
        <taxon>Pseudomonadati</taxon>
        <taxon>Spirochaetota</taxon>
        <taxon>Spirochaetia</taxon>
        <taxon>Spirochaetales</taxon>
        <taxon>Spirochaetaceae</taxon>
        <taxon>Spirochaetaceae incertae sedis</taxon>
        <taxon>Candidatus Ornithospirochaeta</taxon>
    </lineage>
</organism>
<dbReference type="InterPro" id="IPR050291">
    <property type="entry name" value="CDF_Transporter"/>
</dbReference>
<evidence type="ECO:0000256" key="1">
    <source>
        <dbReference type="ARBA" id="ARBA00004141"/>
    </source>
</evidence>
<evidence type="ECO:0000259" key="8">
    <source>
        <dbReference type="Pfam" id="PF01545"/>
    </source>
</evidence>
<dbReference type="InterPro" id="IPR027469">
    <property type="entry name" value="Cation_efflux_TMD_sf"/>
</dbReference>
<keyword evidence="4 7" id="KW-0812">Transmembrane</keyword>
<dbReference type="PANTHER" id="PTHR43840">
    <property type="entry name" value="MITOCHONDRIAL METAL TRANSPORTER 1-RELATED"/>
    <property type="match status" value="1"/>
</dbReference>
<evidence type="ECO:0000256" key="2">
    <source>
        <dbReference type="ARBA" id="ARBA00008114"/>
    </source>
</evidence>
<dbReference type="SUPFAM" id="SSF160240">
    <property type="entry name" value="Cation efflux protein cytoplasmic domain-like"/>
    <property type="match status" value="1"/>
</dbReference>
<feature type="domain" description="Cation efflux protein transmembrane" evidence="8">
    <location>
        <begin position="16"/>
        <end position="207"/>
    </location>
</feature>
<evidence type="ECO:0000256" key="4">
    <source>
        <dbReference type="ARBA" id="ARBA00022692"/>
    </source>
</evidence>
<evidence type="ECO:0000313" key="10">
    <source>
        <dbReference type="Proteomes" id="UP000823615"/>
    </source>
</evidence>
<comment type="similarity">
    <text evidence="2">Belongs to the cation diffusion facilitator (CDF) transporter (TC 2.A.4) family.</text>
</comment>
<keyword evidence="5 7" id="KW-1133">Transmembrane helix</keyword>
<sequence length="371" mass="40371">MIDAEVRDKVLKRTAFLGIISNAAIALVKVMIGFVSGSVAIMSDAANNASDMLSSVVTIMGFNLAKRKPTHTHPLGFGRMEYISALFVAFIVLFTGGAFFRTSIERIQSPSPVEVSLPMLIILILTIAVKLGLWRINLKNGKKIESEALSASGTDALSDALATSVTIIAAIISLFSTFPIDGWAGIIVSIFIMYAGVRSVVDTVSAIVGERPSKDTVQEIRKIIKKHPPLSGGYDIQIHTYGPSRMIGTCNVEVPSDAKGEEIFDAMTDAQTEILDAMGIYFTFGMYAVNSDNPVVILMKQEVLKVLKTVSPSVISIHAFHVHMDDSRVHFDVVVDFSLTDYAAFRKNATKALTEAFPTYSFQFNIDPDYA</sequence>
<reference evidence="9" key="2">
    <citation type="journal article" date="2021" name="PeerJ">
        <title>Extensive microbial diversity within the chicken gut microbiome revealed by metagenomics and culture.</title>
        <authorList>
            <person name="Gilroy R."/>
            <person name="Ravi A."/>
            <person name="Getino M."/>
            <person name="Pursley I."/>
            <person name="Horton D.L."/>
            <person name="Alikhan N.F."/>
            <person name="Baker D."/>
            <person name="Gharbi K."/>
            <person name="Hall N."/>
            <person name="Watson M."/>
            <person name="Adriaenssens E.M."/>
            <person name="Foster-Nyarko E."/>
            <person name="Jarju S."/>
            <person name="Secka A."/>
            <person name="Antonio M."/>
            <person name="Oren A."/>
            <person name="Chaudhuri R.R."/>
            <person name="La Ragione R."/>
            <person name="Hildebrand F."/>
            <person name="Pallen M.J."/>
        </authorList>
    </citation>
    <scope>NUCLEOTIDE SEQUENCE</scope>
    <source>
        <strain evidence="9">7293</strain>
    </source>
</reference>
<accession>A0A9D9H6R6</accession>
<evidence type="ECO:0000256" key="6">
    <source>
        <dbReference type="ARBA" id="ARBA00023136"/>
    </source>
</evidence>
<evidence type="ECO:0000256" key="5">
    <source>
        <dbReference type="ARBA" id="ARBA00022989"/>
    </source>
</evidence>
<comment type="caution">
    <text evidence="9">The sequence shown here is derived from an EMBL/GenBank/DDBJ whole genome shotgun (WGS) entry which is preliminary data.</text>
</comment>
<evidence type="ECO:0000313" key="9">
    <source>
        <dbReference type="EMBL" id="MBO8437227.1"/>
    </source>
</evidence>